<organism evidence="2">
    <name type="scientific">uncultured marine thaumarchaeote KM3_46_G10</name>
    <dbReference type="NCBI Taxonomy" id="1456161"/>
    <lineage>
        <taxon>Archaea</taxon>
        <taxon>Nitrososphaerota</taxon>
        <taxon>environmental samples</taxon>
    </lineage>
</organism>
<dbReference type="EMBL" id="KF900895">
    <property type="protein sequence ID" value="AIF10610.1"/>
    <property type="molecule type" value="Genomic_DNA"/>
</dbReference>
<proteinExistence type="predicted"/>
<evidence type="ECO:0000313" key="2">
    <source>
        <dbReference type="EMBL" id="AIF10610.1"/>
    </source>
</evidence>
<feature type="compositionally biased region" description="Basic and acidic residues" evidence="1">
    <location>
        <begin position="148"/>
        <end position="166"/>
    </location>
</feature>
<protein>
    <submittedName>
        <fullName evidence="2">Uncharacterized protein</fullName>
    </submittedName>
</protein>
<dbReference type="AlphaFoldDB" id="A0A075H646"/>
<reference evidence="2" key="1">
    <citation type="journal article" date="2014" name="Genome Biol. Evol.">
        <title>Pangenome evidence for extensive interdomain horizontal transfer affecting lineage core and shell genes in uncultured planktonic thaumarchaeota and euryarchaeota.</title>
        <authorList>
            <person name="Deschamps P."/>
            <person name="Zivanovic Y."/>
            <person name="Moreira D."/>
            <person name="Rodriguez-Valera F."/>
            <person name="Lopez-Garcia P."/>
        </authorList>
    </citation>
    <scope>NUCLEOTIDE SEQUENCE</scope>
</reference>
<evidence type="ECO:0000256" key="1">
    <source>
        <dbReference type="SAM" id="MobiDB-lite"/>
    </source>
</evidence>
<accession>A0A075H646</accession>
<feature type="region of interest" description="Disordered" evidence="1">
    <location>
        <begin position="138"/>
        <end position="166"/>
    </location>
</feature>
<feature type="region of interest" description="Disordered" evidence="1">
    <location>
        <begin position="86"/>
        <end position="126"/>
    </location>
</feature>
<name>A0A075H646_9ARCH</name>
<sequence length="166" mass="17913">MLGSGQLVGPFSVDLDRRKGRRHLIDFTPEAVEHGEDLFFRRPDFAGCHYLALSIVGIPGFTPSDPELVGLFAVHQIGHGLGGFAQRHRQDAGGHRVQGPGVTDLGSASRPADAADGGIGTQSLGLVDDDPAVELLATPFTRHRFDSRHRPPERDHGPWTGPSKDR</sequence>